<feature type="non-terminal residue" evidence="5">
    <location>
        <position position="230"/>
    </location>
</feature>
<gene>
    <name evidence="5" type="ORF">ENK44_12730</name>
</gene>
<dbReference type="GO" id="GO:0009279">
    <property type="term" value="C:cell outer membrane"/>
    <property type="evidence" value="ECO:0007669"/>
    <property type="project" value="UniProtKB-SubCell"/>
</dbReference>
<keyword evidence="2" id="KW-0812">Transmembrane</keyword>
<dbReference type="AlphaFoldDB" id="A0A7V4WWK3"/>
<evidence type="ECO:0000256" key="2">
    <source>
        <dbReference type="PROSITE-ProRule" id="PRU01360"/>
    </source>
</evidence>
<sequence>MKTILFYLASFLLFVSLFAGTTGKISGVVKDADTGEPLPGANVVIEGTALGASTDMDGFYSIINVPPGVYTLRVIYIGYADQIIKNVKVEIDLTTQISISLKSTVLSAESVEVIATRPVVQKDISNSQINLEVEKIEALPVTTVKDALSLQAGIESSTAGLIIRGGGPNQVVFMIDGFSTNDERSNYPNTAIAIGNIVEVQVQTGGFNAEYEQARSGIVNVVTAEGDKQK</sequence>
<accession>A0A7V4WWK3</accession>
<dbReference type="Pfam" id="PF07715">
    <property type="entry name" value="Plug"/>
    <property type="match status" value="1"/>
</dbReference>
<dbReference type="GO" id="GO:0044718">
    <property type="term" value="P:siderophore transmembrane transport"/>
    <property type="evidence" value="ECO:0007669"/>
    <property type="project" value="TreeGrafter"/>
</dbReference>
<name>A0A7V4WWK3_CALAY</name>
<dbReference type="SUPFAM" id="SSF56935">
    <property type="entry name" value="Porins"/>
    <property type="match status" value="1"/>
</dbReference>
<dbReference type="SUPFAM" id="SSF49464">
    <property type="entry name" value="Carboxypeptidase regulatory domain-like"/>
    <property type="match status" value="1"/>
</dbReference>
<dbReference type="InterPro" id="IPR012910">
    <property type="entry name" value="Plug_dom"/>
</dbReference>
<evidence type="ECO:0000256" key="1">
    <source>
        <dbReference type="ARBA" id="ARBA00022729"/>
    </source>
</evidence>
<organism evidence="5">
    <name type="scientific">Caldithrix abyssi</name>
    <dbReference type="NCBI Taxonomy" id="187145"/>
    <lineage>
        <taxon>Bacteria</taxon>
        <taxon>Pseudomonadati</taxon>
        <taxon>Calditrichota</taxon>
        <taxon>Calditrichia</taxon>
        <taxon>Calditrichales</taxon>
        <taxon>Calditrichaceae</taxon>
        <taxon>Caldithrix</taxon>
    </lineage>
</organism>
<dbReference type="Proteomes" id="UP000885779">
    <property type="component" value="Unassembled WGS sequence"/>
</dbReference>
<dbReference type="Pfam" id="PF13715">
    <property type="entry name" value="CarbopepD_reg_2"/>
    <property type="match status" value="1"/>
</dbReference>
<keyword evidence="2" id="KW-1134">Transmembrane beta strand</keyword>
<feature type="chain" id="PRO_5031361325" evidence="3">
    <location>
        <begin position="20"/>
        <end position="230"/>
    </location>
</feature>
<evidence type="ECO:0000259" key="4">
    <source>
        <dbReference type="Pfam" id="PF07715"/>
    </source>
</evidence>
<proteinExistence type="inferred from homology"/>
<keyword evidence="2" id="KW-0813">Transport</keyword>
<keyword evidence="5" id="KW-0675">Receptor</keyword>
<dbReference type="InterPro" id="IPR039426">
    <property type="entry name" value="TonB-dep_rcpt-like"/>
</dbReference>
<dbReference type="PROSITE" id="PS52016">
    <property type="entry name" value="TONB_DEPENDENT_REC_3"/>
    <property type="match status" value="1"/>
</dbReference>
<dbReference type="PANTHER" id="PTHR30069:SF29">
    <property type="entry name" value="HEMOGLOBIN AND HEMOGLOBIN-HAPTOGLOBIN-BINDING PROTEIN 1-RELATED"/>
    <property type="match status" value="1"/>
</dbReference>
<dbReference type="InterPro" id="IPR037066">
    <property type="entry name" value="Plug_dom_sf"/>
</dbReference>
<dbReference type="InterPro" id="IPR008969">
    <property type="entry name" value="CarboxyPept-like_regulatory"/>
</dbReference>
<keyword evidence="1 3" id="KW-0732">Signal</keyword>
<dbReference type="Gene3D" id="2.170.130.10">
    <property type="entry name" value="TonB-dependent receptor, plug domain"/>
    <property type="match status" value="1"/>
</dbReference>
<comment type="subcellular location">
    <subcellularLocation>
        <location evidence="2">Cell outer membrane</location>
        <topology evidence="2">Multi-pass membrane protein</topology>
    </subcellularLocation>
</comment>
<evidence type="ECO:0000313" key="5">
    <source>
        <dbReference type="EMBL" id="HGY56566.1"/>
    </source>
</evidence>
<feature type="signal peptide" evidence="3">
    <location>
        <begin position="1"/>
        <end position="19"/>
    </location>
</feature>
<keyword evidence="2" id="KW-0998">Cell outer membrane</keyword>
<dbReference type="PANTHER" id="PTHR30069">
    <property type="entry name" value="TONB-DEPENDENT OUTER MEMBRANE RECEPTOR"/>
    <property type="match status" value="1"/>
</dbReference>
<comment type="caution">
    <text evidence="5">The sequence shown here is derived from an EMBL/GenBank/DDBJ whole genome shotgun (WGS) entry which is preliminary data.</text>
</comment>
<keyword evidence="2" id="KW-0472">Membrane</keyword>
<dbReference type="EMBL" id="DRQG01000115">
    <property type="protein sequence ID" value="HGY56566.1"/>
    <property type="molecule type" value="Genomic_DNA"/>
</dbReference>
<feature type="domain" description="TonB-dependent receptor plug" evidence="4">
    <location>
        <begin position="122"/>
        <end position="216"/>
    </location>
</feature>
<evidence type="ECO:0000256" key="3">
    <source>
        <dbReference type="SAM" id="SignalP"/>
    </source>
</evidence>
<dbReference type="GO" id="GO:0015344">
    <property type="term" value="F:siderophore uptake transmembrane transporter activity"/>
    <property type="evidence" value="ECO:0007669"/>
    <property type="project" value="TreeGrafter"/>
</dbReference>
<comment type="similarity">
    <text evidence="2">Belongs to the TonB-dependent receptor family.</text>
</comment>
<reference evidence="5" key="1">
    <citation type="journal article" date="2020" name="mSystems">
        <title>Genome- and Community-Level Interaction Insights into Carbon Utilization and Element Cycling Functions of Hydrothermarchaeota in Hydrothermal Sediment.</title>
        <authorList>
            <person name="Zhou Z."/>
            <person name="Liu Y."/>
            <person name="Xu W."/>
            <person name="Pan J."/>
            <person name="Luo Z.H."/>
            <person name="Li M."/>
        </authorList>
    </citation>
    <scope>NUCLEOTIDE SEQUENCE [LARGE SCALE GENOMIC DNA]</scope>
    <source>
        <strain evidence="5">HyVt-577</strain>
    </source>
</reference>
<protein>
    <submittedName>
        <fullName evidence="5">TonB-dependent receptor</fullName>
    </submittedName>
</protein>
<dbReference type="Gene3D" id="2.60.40.1120">
    <property type="entry name" value="Carboxypeptidase-like, regulatory domain"/>
    <property type="match status" value="1"/>
</dbReference>